<dbReference type="EMBL" id="NSDI01000005">
    <property type="protein sequence ID" value="RIY36504.1"/>
    <property type="molecule type" value="Genomic_DNA"/>
</dbReference>
<name>A0A3A1YJU1_9FLAO</name>
<accession>A0A3A1YJU1</accession>
<evidence type="ECO:0008006" key="4">
    <source>
        <dbReference type="Google" id="ProtNLM"/>
    </source>
</evidence>
<organism evidence="2 3">
    <name type="scientific">Capnocytophaga canis</name>
    <dbReference type="NCBI Taxonomy" id="1848903"/>
    <lineage>
        <taxon>Bacteria</taxon>
        <taxon>Pseudomonadati</taxon>
        <taxon>Bacteroidota</taxon>
        <taxon>Flavobacteriia</taxon>
        <taxon>Flavobacteriales</taxon>
        <taxon>Flavobacteriaceae</taxon>
        <taxon>Capnocytophaga</taxon>
    </lineage>
</organism>
<dbReference type="SUPFAM" id="SSF56925">
    <property type="entry name" value="OMPA-like"/>
    <property type="match status" value="1"/>
</dbReference>
<dbReference type="RefSeq" id="WP_119652574.1">
    <property type="nucleotide sequence ID" value="NZ_NSDI01000005.1"/>
</dbReference>
<reference evidence="2 3" key="1">
    <citation type="submission" date="2017-08" db="EMBL/GenBank/DDBJ databases">
        <title>Capnocytophaga canis 17-158 assembly.</title>
        <authorList>
            <person name="Gulvik C.A."/>
        </authorList>
    </citation>
    <scope>NUCLEOTIDE SEQUENCE [LARGE SCALE GENOMIC DNA]</scope>
    <source>
        <strain evidence="2 3">17-158</strain>
    </source>
</reference>
<dbReference type="Proteomes" id="UP000265497">
    <property type="component" value="Unassembled WGS sequence"/>
</dbReference>
<sequence length="168" mass="18415">MKKMFLLLGLLASFTVASAQNDLRVGNLQLNAGFGLSSWGTPVYLGVDYGVAEDWTVGGEISYRSTNYGVADRNVKYTNVGVVGNVNYHFNRLFQLPSQFDLYAGGSLGYYSWTNNYKVEGFNHHYTSGFGFALQLGGRYFFTNNFGVNLELGGGTVSGGKLGITYKF</sequence>
<feature type="signal peptide" evidence="1">
    <location>
        <begin position="1"/>
        <end position="19"/>
    </location>
</feature>
<dbReference type="Gene3D" id="2.40.160.20">
    <property type="match status" value="1"/>
</dbReference>
<evidence type="ECO:0000313" key="2">
    <source>
        <dbReference type="EMBL" id="RIY36504.1"/>
    </source>
</evidence>
<proteinExistence type="predicted"/>
<protein>
    <recommendedName>
        <fullName evidence="4">Outer membrane protein beta-barrel domain-containing protein</fullName>
    </recommendedName>
</protein>
<evidence type="ECO:0000256" key="1">
    <source>
        <dbReference type="SAM" id="SignalP"/>
    </source>
</evidence>
<feature type="chain" id="PRO_5017336281" description="Outer membrane protein beta-barrel domain-containing protein" evidence="1">
    <location>
        <begin position="20"/>
        <end position="168"/>
    </location>
</feature>
<evidence type="ECO:0000313" key="3">
    <source>
        <dbReference type="Proteomes" id="UP000265497"/>
    </source>
</evidence>
<dbReference type="AlphaFoldDB" id="A0A3A1YJU1"/>
<dbReference type="InterPro" id="IPR011250">
    <property type="entry name" value="OMP/PagP_B-barrel"/>
</dbReference>
<keyword evidence="1" id="KW-0732">Signal</keyword>
<comment type="caution">
    <text evidence="2">The sequence shown here is derived from an EMBL/GenBank/DDBJ whole genome shotgun (WGS) entry which is preliminary data.</text>
</comment>
<gene>
    <name evidence="2" type="ORF">CKY20_06015</name>
</gene>